<dbReference type="InterPro" id="IPR010889">
    <property type="entry name" value="DUF1515"/>
</dbReference>
<evidence type="ECO:0000256" key="1">
    <source>
        <dbReference type="SAM" id="Phobius"/>
    </source>
</evidence>
<protein>
    <submittedName>
        <fullName evidence="2">DUF1515 family protein</fullName>
    </submittedName>
</protein>
<feature type="transmembrane region" description="Helical" evidence="1">
    <location>
        <begin position="76"/>
        <end position="97"/>
    </location>
</feature>
<comment type="caution">
    <text evidence="2">The sequence shown here is derived from an EMBL/GenBank/DDBJ whole genome shotgun (WGS) entry which is preliminary data.</text>
</comment>
<keyword evidence="1" id="KW-0812">Transmembrane</keyword>
<keyword evidence="1" id="KW-0472">Membrane</keyword>
<reference evidence="2 3" key="1">
    <citation type="submission" date="2020-06" db="EMBL/GenBank/DDBJ databases">
        <title>Rhizobium sp.nov. isolated from the tomato plant.</title>
        <authorList>
            <person name="Thin K.K."/>
            <person name="Zhang X."/>
            <person name="He S."/>
        </authorList>
    </citation>
    <scope>NUCLEOTIDE SEQUENCE [LARGE SCALE GENOMIC DNA]</scope>
    <source>
        <strain evidence="2 3">DBTS2</strain>
    </source>
</reference>
<dbReference type="Proteomes" id="UP000659172">
    <property type="component" value="Unassembled WGS sequence"/>
</dbReference>
<dbReference type="Pfam" id="PF07439">
    <property type="entry name" value="DUF1515"/>
    <property type="match status" value="1"/>
</dbReference>
<dbReference type="RefSeq" id="WP_176948463.1">
    <property type="nucleotide sequence ID" value="NZ_JABXYK010000002.1"/>
</dbReference>
<proteinExistence type="predicted"/>
<sequence length="103" mass="11718">MHQQLGSLDAKVDRILADQDQARADRKQQYQKSEAMDRRIDDVDRKLSDLDSRLKTMEPITADIGRWKERFIGMRLLIVMVAAAFGATLATFGKWIAVKLGLV</sequence>
<keyword evidence="1" id="KW-1133">Transmembrane helix</keyword>
<evidence type="ECO:0000313" key="3">
    <source>
        <dbReference type="Proteomes" id="UP000659172"/>
    </source>
</evidence>
<organism evidence="2 3">
    <name type="scientific">Mycoplana rhizolycopersici</name>
    <dbReference type="NCBI Taxonomy" id="2746702"/>
    <lineage>
        <taxon>Bacteria</taxon>
        <taxon>Pseudomonadati</taxon>
        <taxon>Pseudomonadota</taxon>
        <taxon>Alphaproteobacteria</taxon>
        <taxon>Hyphomicrobiales</taxon>
        <taxon>Rhizobiaceae</taxon>
        <taxon>Mycoplana</taxon>
    </lineage>
</organism>
<accession>A0ABX2Q9P3</accession>
<dbReference type="EMBL" id="JABXYK010000002">
    <property type="protein sequence ID" value="NVP54444.1"/>
    <property type="molecule type" value="Genomic_DNA"/>
</dbReference>
<name>A0ABX2Q9P3_9HYPH</name>
<evidence type="ECO:0000313" key="2">
    <source>
        <dbReference type="EMBL" id="NVP54444.1"/>
    </source>
</evidence>
<keyword evidence="3" id="KW-1185">Reference proteome</keyword>
<gene>
    <name evidence="2" type="ORF">HV823_04140</name>
</gene>